<dbReference type="EMBL" id="AOLZ01000056">
    <property type="protein sequence ID" value="EMA30801.1"/>
    <property type="molecule type" value="Genomic_DNA"/>
</dbReference>
<evidence type="ECO:0000313" key="4">
    <source>
        <dbReference type="EMBL" id="EMA30801.1"/>
    </source>
</evidence>
<dbReference type="GeneID" id="30922714"/>
<keyword evidence="2" id="KW-0812">Transmembrane</keyword>
<dbReference type="Proteomes" id="UP000186547">
    <property type="component" value="Chromosome"/>
</dbReference>
<dbReference type="Proteomes" id="UP000011555">
    <property type="component" value="Unassembled WGS sequence"/>
</dbReference>
<reference evidence="4 5" key="2">
    <citation type="journal article" date="2014" name="PLoS Genet.">
        <title>Phylogenetically driven sequencing of extremely halophilic archaea reveals strategies for static and dynamic osmo-response.</title>
        <authorList>
            <person name="Becker E.A."/>
            <person name="Seitzer P.M."/>
            <person name="Tritt A."/>
            <person name="Larsen D."/>
            <person name="Krusor M."/>
            <person name="Yao A.I."/>
            <person name="Wu D."/>
            <person name="Madern D."/>
            <person name="Eisen J.A."/>
            <person name="Darling A.E."/>
            <person name="Facciotti M.T."/>
        </authorList>
    </citation>
    <scope>NUCLEOTIDE SEQUENCE [LARGE SCALE GENOMIC DNA]</scope>
    <source>
        <strain evidence="4 5">AJ5</strain>
    </source>
</reference>
<reference evidence="3 6" key="1">
    <citation type="journal article" date="2011" name="J. Bacteriol.">
        <title>Genome sequence of Halobiforma lacisalsi AJ5, an extremely halophilic archaeon which harbors a bop gene.</title>
        <authorList>
            <person name="Jiang X."/>
            <person name="Wang S."/>
            <person name="Cheng H."/>
            <person name="Huo Y."/>
            <person name="Zhang X."/>
            <person name="Zhu X."/>
            <person name="Han X."/>
            <person name="Ni P."/>
            <person name="Wu M."/>
        </authorList>
    </citation>
    <scope>NUCLEOTIDE SEQUENCE [LARGE SCALE GENOMIC DNA]</scope>
    <source>
        <strain evidence="3 6">AJ5</strain>
    </source>
</reference>
<keyword evidence="2" id="KW-1133">Transmembrane helix</keyword>
<feature type="region of interest" description="Disordered" evidence="1">
    <location>
        <begin position="95"/>
        <end position="118"/>
    </location>
</feature>
<dbReference type="KEGG" id="hlc:CHINAEXTREME16280"/>
<dbReference type="AlphaFoldDB" id="M0LB43"/>
<reference evidence="3" key="3">
    <citation type="submission" date="2017-01" db="EMBL/GenBank/DDBJ databases">
        <authorList>
            <person name="Mah S.A."/>
            <person name="Swanson W.J."/>
            <person name="Moy G.W."/>
            <person name="Vacquier V.D."/>
        </authorList>
    </citation>
    <scope>NUCLEOTIDE SEQUENCE</scope>
    <source>
        <strain evidence="3">AJ5</strain>
    </source>
</reference>
<sequence>MIGAYTVGKKAVQFGYKRYGVPGAVVSGGVALAGFVAVRRALRSATNEDEDTLTEAIDAESIENAVDEGGLGSVANVETLENAIDVDQLREGIDLEDVQSSVSEETSGFTDDEGDTSP</sequence>
<gene>
    <name evidence="4" type="ORF">C445_15871</name>
    <name evidence="3" type="ORF">CHINAEXTREME_16280</name>
</gene>
<name>M0LB43_NATLA</name>
<feature type="compositionally biased region" description="Polar residues" evidence="1">
    <location>
        <begin position="98"/>
        <end position="109"/>
    </location>
</feature>
<dbReference type="RefSeq" id="WP_007142879.1">
    <property type="nucleotide sequence ID" value="NZ_AOLZ01000056.1"/>
</dbReference>
<protein>
    <submittedName>
        <fullName evidence="4">Uncharacterized protein</fullName>
    </submittedName>
</protein>
<dbReference type="EMBL" id="CP019285">
    <property type="protein sequence ID" value="APW99232.1"/>
    <property type="molecule type" value="Genomic_DNA"/>
</dbReference>
<keyword evidence="5" id="KW-1185">Reference proteome</keyword>
<proteinExistence type="predicted"/>
<evidence type="ECO:0000313" key="3">
    <source>
        <dbReference type="EMBL" id="APW99232.1"/>
    </source>
</evidence>
<evidence type="ECO:0000256" key="1">
    <source>
        <dbReference type="SAM" id="MobiDB-lite"/>
    </source>
</evidence>
<feature type="transmembrane region" description="Helical" evidence="2">
    <location>
        <begin position="19"/>
        <end position="38"/>
    </location>
</feature>
<evidence type="ECO:0000313" key="5">
    <source>
        <dbReference type="Proteomes" id="UP000011555"/>
    </source>
</evidence>
<dbReference type="eggNOG" id="arCOG10318">
    <property type="taxonomic scope" value="Archaea"/>
</dbReference>
<dbReference type="PATRIC" id="fig|358396.7.peg.3222"/>
<keyword evidence="2" id="KW-0472">Membrane</keyword>
<organism evidence="4 5">
    <name type="scientific">Natronobacterium lacisalsi AJ5</name>
    <dbReference type="NCBI Taxonomy" id="358396"/>
    <lineage>
        <taxon>Archaea</taxon>
        <taxon>Methanobacteriati</taxon>
        <taxon>Methanobacteriota</taxon>
        <taxon>Stenosarchaea group</taxon>
        <taxon>Halobacteria</taxon>
        <taxon>Halobacteriales</taxon>
        <taxon>Natrialbaceae</taxon>
        <taxon>Natronobacterium</taxon>
    </lineage>
</organism>
<accession>M0LB43</accession>
<evidence type="ECO:0000256" key="2">
    <source>
        <dbReference type="SAM" id="Phobius"/>
    </source>
</evidence>
<evidence type="ECO:0000313" key="6">
    <source>
        <dbReference type="Proteomes" id="UP000186547"/>
    </source>
</evidence>